<protein>
    <submittedName>
        <fullName evidence="4">WecB/TagA/CpsF family glycosyltransferase</fullName>
    </submittedName>
</protein>
<dbReference type="Proteomes" id="UP000436989">
    <property type="component" value="Unassembled WGS sequence"/>
</dbReference>
<evidence type="ECO:0000256" key="1">
    <source>
        <dbReference type="ARBA" id="ARBA00022676"/>
    </source>
</evidence>
<evidence type="ECO:0000256" key="2">
    <source>
        <dbReference type="ARBA" id="ARBA00022679"/>
    </source>
</evidence>
<gene>
    <name evidence="4" type="ORF">GMA12_04390</name>
</gene>
<keyword evidence="5" id="KW-1185">Reference proteome</keyword>
<sequence>MQHEGRPMANHPNTNRFTRLLPGDTDKTFIGGVPFTAATPQSAVEQTLNLVRSRPSGGTDIHLLNVYSVALATKDPQFARCVQNAAINLPDGKPVAAVSLLFGNRLKQVRGPAFFEDVISAGRHDNIRHFLLGSTPDTLSALEQSLLKKYPGALIVGTLSPPFRDLTDTERTEQDATIRNTGADIVWVGLGTPKQDYETRRLAEAGFTAAAVGAAFDFSAGRKLMAPKIIQTLGLEWLHRLISEPKRLWRRYLWGNTTFVLLILRKLARR</sequence>
<name>A0A6N8GJF2_9MICC</name>
<organism evidence="4 5">
    <name type="scientific">Kocuria sediminis</name>
    <dbReference type="NCBI Taxonomy" id="1038857"/>
    <lineage>
        <taxon>Bacteria</taxon>
        <taxon>Bacillati</taxon>
        <taxon>Actinomycetota</taxon>
        <taxon>Actinomycetes</taxon>
        <taxon>Micrococcales</taxon>
        <taxon>Micrococcaceae</taxon>
        <taxon>Kocuria</taxon>
    </lineage>
</organism>
<evidence type="ECO:0000256" key="3">
    <source>
        <dbReference type="SAM" id="MobiDB-lite"/>
    </source>
</evidence>
<dbReference type="AlphaFoldDB" id="A0A6N8GJF2"/>
<reference evidence="4 5" key="1">
    <citation type="submission" date="2019-12" db="EMBL/GenBank/DDBJ databases">
        <authorList>
            <person name="Shi Y."/>
        </authorList>
    </citation>
    <scope>NUCLEOTIDE SEQUENCE [LARGE SCALE GENOMIC DNA]</scope>
    <source>
        <strain evidence="4 5">JCM 17929</strain>
    </source>
</reference>
<proteinExistence type="predicted"/>
<evidence type="ECO:0000313" key="4">
    <source>
        <dbReference type="EMBL" id="MUN62387.1"/>
    </source>
</evidence>
<keyword evidence="1" id="KW-0328">Glycosyltransferase</keyword>
<dbReference type="PANTHER" id="PTHR34136">
    <property type="match status" value="1"/>
</dbReference>
<keyword evidence="2 4" id="KW-0808">Transferase</keyword>
<comment type="caution">
    <text evidence="4">The sequence shown here is derived from an EMBL/GenBank/DDBJ whole genome shotgun (WGS) entry which is preliminary data.</text>
</comment>
<evidence type="ECO:0000313" key="5">
    <source>
        <dbReference type="Proteomes" id="UP000436989"/>
    </source>
</evidence>
<dbReference type="Pfam" id="PF03808">
    <property type="entry name" value="Glyco_tran_WecG"/>
    <property type="match status" value="1"/>
</dbReference>
<dbReference type="PANTHER" id="PTHR34136:SF1">
    <property type="entry name" value="UDP-N-ACETYL-D-MANNOSAMINURONIC ACID TRANSFERASE"/>
    <property type="match status" value="1"/>
</dbReference>
<accession>A0A6N8GJF2</accession>
<dbReference type="NCBIfam" id="TIGR00696">
    <property type="entry name" value="wecG_tagA_cpsF"/>
    <property type="match status" value="1"/>
</dbReference>
<dbReference type="GO" id="GO:0016758">
    <property type="term" value="F:hexosyltransferase activity"/>
    <property type="evidence" value="ECO:0007669"/>
    <property type="project" value="TreeGrafter"/>
</dbReference>
<dbReference type="InterPro" id="IPR004629">
    <property type="entry name" value="WecG_TagA_CpsF"/>
</dbReference>
<dbReference type="CDD" id="cd06533">
    <property type="entry name" value="Glyco_transf_WecG_TagA"/>
    <property type="match status" value="1"/>
</dbReference>
<dbReference type="EMBL" id="WOGU01000003">
    <property type="protein sequence ID" value="MUN62387.1"/>
    <property type="molecule type" value="Genomic_DNA"/>
</dbReference>
<feature type="region of interest" description="Disordered" evidence="3">
    <location>
        <begin position="1"/>
        <end position="21"/>
    </location>
</feature>